<evidence type="ECO:0000256" key="1">
    <source>
        <dbReference type="ARBA" id="ARBA00022679"/>
    </source>
</evidence>
<comment type="catalytic activity">
    <reaction evidence="5">
        <text>(2S)-2-phospholactate + GTP + H(+) = (2S)-lactyl-2-diphospho-5'-guanosine + diphosphate</text>
        <dbReference type="Rhea" id="RHEA:63424"/>
        <dbReference type="ChEBI" id="CHEBI:15378"/>
        <dbReference type="ChEBI" id="CHEBI:33019"/>
        <dbReference type="ChEBI" id="CHEBI:37565"/>
        <dbReference type="ChEBI" id="CHEBI:59435"/>
        <dbReference type="ChEBI" id="CHEBI:59906"/>
        <dbReference type="EC" id="2.7.7.68"/>
    </reaction>
</comment>
<dbReference type="InterPro" id="IPR002835">
    <property type="entry name" value="CofC"/>
</dbReference>
<dbReference type="GO" id="GO:0043814">
    <property type="term" value="F:phospholactate guanylyltransferase activity"/>
    <property type="evidence" value="ECO:0007669"/>
    <property type="project" value="UniProtKB-EC"/>
</dbReference>
<dbReference type="GO" id="GO:0052645">
    <property type="term" value="P:F420-0 metabolic process"/>
    <property type="evidence" value="ECO:0007669"/>
    <property type="project" value="UniProtKB-UniRule"/>
</dbReference>
<dbReference type="Gene3D" id="6.10.140.50">
    <property type="match status" value="1"/>
</dbReference>
<protein>
    <recommendedName>
        <fullName evidence="5">2-phospho-L-lactate guanylyltransferase</fullName>
        <shortName evidence="5">LP guanylyltransferase</shortName>
        <ecNumber evidence="5">2.7.7.68</ecNumber>
    </recommendedName>
</protein>
<keyword evidence="4 5" id="KW-0342">GTP-binding</keyword>
<dbReference type="NCBIfam" id="TIGR03552">
    <property type="entry name" value="F420_cofC"/>
    <property type="match status" value="1"/>
</dbReference>
<dbReference type="Pfam" id="PF01983">
    <property type="entry name" value="CofC"/>
    <property type="match status" value="1"/>
</dbReference>
<dbReference type="EC" id="2.7.7.68" evidence="5"/>
<accession>A0AAE3IBA4</accession>
<dbReference type="PANTHER" id="PTHR40392:SF1">
    <property type="entry name" value="2-PHOSPHO-L-LACTATE GUANYLYLTRANSFERASE"/>
    <property type="match status" value="1"/>
</dbReference>
<proteinExistence type="inferred from homology"/>
<evidence type="ECO:0000256" key="4">
    <source>
        <dbReference type="ARBA" id="ARBA00023134"/>
    </source>
</evidence>
<organism evidence="7 9">
    <name type="scientific">Halapricum hydrolyticum</name>
    <dbReference type="NCBI Taxonomy" id="2979991"/>
    <lineage>
        <taxon>Archaea</taxon>
        <taxon>Methanobacteriati</taxon>
        <taxon>Methanobacteriota</taxon>
        <taxon>Stenosarchaea group</taxon>
        <taxon>Halobacteria</taxon>
        <taxon>Halobacteriales</taxon>
        <taxon>Haloarculaceae</taxon>
        <taxon>Halapricum</taxon>
    </lineage>
</organism>
<evidence type="ECO:0000313" key="8">
    <source>
        <dbReference type="Proteomes" id="UP001208186"/>
    </source>
</evidence>
<dbReference type="AlphaFoldDB" id="A0AAE3IBA4"/>
<gene>
    <name evidence="5 7" type="primary">cofC</name>
    <name evidence="7" type="ORF">OB914_08160</name>
    <name evidence="6" type="ORF">OB916_06825</name>
</gene>
<dbReference type="Proteomes" id="UP001209746">
    <property type="component" value="Unassembled WGS sequence"/>
</dbReference>
<dbReference type="SUPFAM" id="SSF53448">
    <property type="entry name" value="Nucleotide-diphospho-sugar transferases"/>
    <property type="match status" value="1"/>
</dbReference>
<dbReference type="GO" id="GO:0005525">
    <property type="term" value="F:GTP binding"/>
    <property type="evidence" value="ECO:0007669"/>
    <property type="project" value="UniProtKB-KW"/>
</dbReference>
<comment type="similarity">
    <text evidence="5">Belongs to the CofC family.</text>
</comment>
<comment type="caution">
    <text evidence="7">The sequence shown here is derived from an EMBL/GenBank/DDBJ whole genome shotgun (WGS) entry which is preliminary data.</text>
</comment>
<evidence type="ECO:0000256" key="2">
    <source>
        <dbReference type="ARBA" id="ARBA00022695"/>
    </source>
</evidence>
<evidence type="ECO:0000313" key="9">
    <source>
        <dbReference type="Proteomes" id="UP001209746"/>
    </source>
</evidence>
<evidence type="ECO:0000313" key="7">
    <source>
        <dbReference type="EMBL" id="MCU4726941.1"/>
    </source>
</evidence>
<keyword evidence="3 5" id="KW-0547">Nucleotide-binding</keyword>
<sequence>MHVVVPFDAREPKTRLSPVLDSNERREFARVMLETVCTAIAKTGHEPTVLSTADLDAEWPVRVDDQPLSDAVNAVLADRDGAVAVVMADLALATPEALDRVFEADGEVVFVAGRGGGTNVVLARHPDFRVDYHGVSIRDHRERAADIGTETTAIDSFRLATDVDEPTDLVEVLLHGEGETAGWLRDHAVSVTVSGGRATVERSE</sequence>
<evidence type="ECO:0000256" key="3">
    <source>
        <dbReference type="ARBA" id="ARBA00022741"/>
    </source>
</evidence>
<dbReference type="Gene3D" id="3.90.550.10">
    <property type="entry name" value="Spore Coat Polysaccharide Biosynthesis Protein SpsA, Chain A"/>
    <property type="match status" value="1"/>
</dbReference>
<dbReference type="Proteomes" id="UP001208186">
    <property type="component" value="Unassembled WGS sequence"/>
</dbReference>
<dbReference type="HAMAP" id="MF_02114">
    <property type="entry name" value="CofC"/>
    <property type="match status" value="1"/>
</dbReference>
<name>A0AAE3IBA4_9EURY</name>
<comment type="pathway">
    <text evidence="5">Cofactor biosynthesis; coenzyme F420 biosynthesis.</text>
</comment>
<reference evidence="7" key="1">
    <citation type="submission" date="2023-02" db="EMBL/GenBank/DDBJ databases">
        <title>Enrichment on poylsaccharides allowed isolation of novel metabolic and taxonomic groups of Haloarchaea.</title>
        <authorList>
            <person name="Sorokin D.Y."/>
            <person name="Elcheninov A.G."/>
            <person name="Khizhniak T.V."/>
            <person name="Kolganova T.V."/>
            <person name="Kublanov I.V."/>
        </authorList>
    </citation>
    <scope>NUCLEOTIDE SEQUENCE</scope>
    <source>
        <strain evidence="6 8">HArc-curdl5-1</strain>
        <strain evidence="7">HArc-curdl7</strain>
    </source>
</reference>
<keyword evidence="8" id="KW-1185">Reference proteome</keyword>
<dbReference type="RefSeq" id="WP_315908541.1">
    <property type="nucleotide sequence ID" value="NZ_JAOPKC010000005.1"/>
</dbReference>
<comment type="function">
    <text evidence="5">Guanylyltransferase that catalyzes the activation of (2S)-2-phospholactate (2-PL) as (2S)-lactyl-2-diphospho-5'-guanosine, via the condensation of 2-PL with GTP. It is involved in the biosynthesis of coenzyme F420, a hydride carrier cofactor.</text>
</comment>
<keyword evidence="2 5" id="KW-0548">Nucleotidyltransferase</keyword>
<dbReference type="PANTHER" id="PTHR40392">
    <property type="entry name" value="2-PHOSPHO-L-LACTATE GUANYLYLTRANSFERASE"/>
    <property type="match status" value="1"/>
</dbReference>
<keyword evidence="1 5" id="KW-0808">Transferase</keyword>
<evidence type="ECO:0000313" key="6">
    <source>
        <dbReference type="EMBL" id="MCU4717777.1"/>
    </source>
</evidence>
<dbReference type="EMBL" id="JAOPKD010000006">
    <property type="protein sequence ID" value="MCU4726941.1"/>
    <property type="molecule type" value="Genomic_DNA"/>
</dbReference>
<dbReference type="InterPro" id="IPR029044">
    <property type="entry name" value="Nucleotide-diphossugar_trans"/>
</dbReference>
<dbReference type="EMBL" id="JAOPKC010000005">
    <property type="protein sequence ID" value="MCU4717777.1"/>
    <property type="molecule type" value="Genomic_DNA"/>
</dbReference>
<comment type="subunit">
    <text evidence="5">Homodimer.</text>
</comment>
<evidence type="ECO:0000256" key="5">
    <source>
        <dbReference type="HAMAP-Rule" id="MF_02114"/>
    </source>
</evidence>